<dbReference type="Proteomes" id="UP000186922">
    <property type="component" value="Unassembled WGS sequence"/>
</dbReference>
<proteinExistence type="predicted"/>
<evidence type="ECO:0000313" key="3">
    <source>
        <dbReference type="Proteomes" id="UP000186922"/>
    </source>
</evidence>
<feature type="compositionally biased region" description="Basic and acidic residues" evidence="1">
    <location>
        <begin position="1"/>
        <end position="17"/>
    </location>
</feature>
<accession>A0A1D1VVX8</accession>
<organism evidence="2 3">
    <name type="scientific">Ramazzottius varieornatus</name>
    <name type="common">Water bear</name>
    <name type="synonym">Tardigrade</name>
    <dbReference type="NCBI Taxonomy" id="947166"/>
    <lineage>
        <taxon>Eukaryota</taxon>
        <taxon>Metazoa</taxon>
        <taxon>Ecdysozoa</taxon>
        <taxon>Tardigrada</taxon>
        <taxon>Eutardigrada</taxon>
        <taxon>Parachela</taxon>
        <taxon>Hypsibioidea</taxon>
        <taxon>Ramazzottiidae</taxon>
        <taxon>Ramazzottius</taxon>
    </lineage>
</organism>
<comment type="caution">
    <text evidence="2">The sequence shown here is derived from an EMBL/GenBank/DDBJ whole genome shotgun (WGS) entry which is preliminary data.</text>
</comment>
<keyword evidence="3" id="KW-1185">Reference proteome</keyword>
<protein>
    <submittedName>
        <fullName evidence="2">Uncharacterized protein</fullName>
    </submittedName>
</protein>
<evidence type="ECO:0000256" key="1">
    <source>
        <dbReference type="SAM" id="MobiDB-lite"/>
    </source>
</evidence>
<evidence type="ECO:0000313" key="2">
    <source>
        <dbReference type="EMBL" id="GAV03948.1"/>
    </source>
</evidence>
<name>A0A1D1VVX8_RAMVA</name>
<feature type="region of interest" description="Disordered" evidence="1">
    <location>
        <begin position="1"/>
        <end position="22"/>
    </location>
</feature>
<dbReference type="EMBL" id="BDGG01000010">
    <property type="protein sequence ID" value="GAV03948.1"/>
    <property type="molecule type" value="Genomic_DNA"/>
</dbReference>
<gene>
    <name evidence="2" type="primary">RvY_14306-1</name>
    <name evidence="2" type="synonym">RvY_14306.1</name>
    <name evidence="2" type="ORF">RvY_14306</name>
</gene>
<sequence>MLERAHLSRDDPEHVQEQSKLPLSRRLEPDIQNVVRTSRRWFARFYPTAPANTKRSISSQRFTCSLNS</sequence>
<dbReference type="AlphaFoldDB" id="A0A1D1VVX8"/>
<reference evidence="2 3" key="1">
    <citation type="journal article" date="2016" name="Nat. Commun.">
        <title>Extremotolerant tardigrade genome and improved radiotolerance of human cultured cells by tardigrade-unique protein.</title>
        <authorList>
            <person name="Hashimoto T."/>
            <person name="Horikawa D.D."/>
            <person name="Saito Y."/>
            <person name="Kuwahara H."/>
            <person name="Kozuka-Hata H."/>
            <person name="Shin-I T."/>
            <person name="Minakuchi Y."/>
            <person name="Ohishi K."/>
            <person name="Motoyama A."/>
            <person name="Aizu T."/>
            <person name="Enomoto A."/>
            <person name="Kondo K."/>
            <person name="Tanaka S."/>
            <person name="Hara Y."/>
            <person name="Koshikawa S."/>
            <person name="Sagara H."/>
            <person name="Miura T."/>
            <person name="Yokobori S."/>
            <person name="Miyagawa K."/>
            <person name="Suzuki Y."/>
            <person name="Kubo T."/>
            <person name="Oyama M."/>
            <person name="Kohara Y."/>
            <person name="Fujiyama A."/>
            <person name="Arakawa K."/>
            <person name="Katayama T."/>
            <person name="Toyoda A."/>
            <person name="Kunieda T."/>
        </authorList>
    </citation>
    <scope>NUCLEOTIDE SEQUENCE [LARGE SCALE GENOMIC DNA]</scope>
    <source>
        <strain evidence="2 3">YOKOZUNA-1</strain>
    </source>
</reference>